<name>A0A6N6VR39_9HYPH</name>
<comment type="caution">
    <text evidence="3">The sequence shown here is derived from an EMBL/GenBank/DDBJ whole genome shotgun (WGS) entry which is preliminary data.</text>
</comment>
<accession>A0A6N6VR39</accession>
<evidence type="ECO:0000256" key="1">
    <source>
        <dbReference type="SAM" id="Phobius"/>
    </source>
</evidence>
<proteinExistence type="predicted"/>
<keyword evidence="1" id="KW-1133">Transmembrane helix</keyword>
<keyword evidence="1" id="KW-0812">Transmembrane</keyword>
<dbReference type="Proteomes" id="UP000468901">
    <property type="component" value="Unassembled WGS sequence"/>
</dbReference>
<dbReference type="InterPro" id="IPR012495">
    <property type="entry name" value="TadE-like_dom"/>
</dbReference>
<feature type="domain" description="TadE-like" evidence="2">
    <location>
        <begin position="28"/>
        <end position="69"/>
    </location>
</feature>
<reference evidence="3 4" key="1">
    <citation type="submission" date="2019-09" db="EMBL/GenBank/DDBJ databases">
        <title>Parvibaculum sedimenti sp. nov., isolated from sediment.</title>
        <authorList>
            <person name="Wang Y."/>
        </authorList>
    </citation>
    <scope>NUCLEOTIDE SEQUENCE [LARGE SCALE GENOMIC DNA]</scope>
    <source>
        <strain evidence="3 4">HXT-9</strain>
    </source>
</reference>
<organism evidence="3 4">
    <name type="scientific">Parvibaculum sedimenti</name>
    <dbReference type="NCBI Taxonomy" id="2608632"/>
    <lineage>
        <taxon>Bacteria</taxon>
        <taxon>Pseudomonadati</taxon>
        <taxon>Pseudomonadota</taxon>
        <taxon>Alphaproteobacteria</taxon>
        <taxon>Hyphomicrobiales</taxon>
        <taxon>Parvibaculaceae</taxon>
        <taxon>Parvibaculum</taxon>
    </lineage>
</organism>
<dbReference type="AlphaFoldDB" id="A0A6N6VR39"/>
<sequence length="191" mass="20241">MSAHSRKEAAALMTAHEQSRRFWRDTRGLAAVEFAMILPIMLTLYFGTLETADALTASRRVANVAETAADLVAQETTVSSADLNDVFAASTAILTPFDTAPIKITISSVVASSSNVTTIAWSSAYGGATARTVNSSITLPTGLTTANSSVIMAEVTYSYVSPIAHFIVGPITMTETAYLRPRRSLTVAKTS</sequence>
<keyword evidence="4" id="KW-1185">Reference proteome</keyword>
<dbReference type="Pfam" id="PF07811">
    <property type="entry name" value="TadE"/>
    <property type="match status" value="1"/>
</dbReference>
<keyword evidence="1" id="KW-0472">Membrane</keyword>
<evidence type="ECO:0000313" key="4">
    <source>
        <dbReference type="Proteomes" id="UP000468901"/>
    </source>
</evidence>
<evidence type="ECO:0000313" key="3">
    <source>
        <dbReference type="EMBL" id="KAB7742830.1"/>
    </source>
</evidence>
<dbReference type="EMBL" id="WESC01000001">
    <property type="protein sequence ID" value="KAB7742830.1"/>
    <property type="molecule type" value="Genomic_DNA"/>
</dbReference>
<gene>
    <name evidence="3" type="ORF">F2P47_01500</name>
</gene>
<dbReference type="RefSeq" id="WP_152214381.1">
    <property type="nucleotide sequence ID" value="NZ_WESC01000001.1"/>
</dbReference>
<evidence type="ECO:0000259" key="2">
    <source>
        <dbReference type="Pfam" id="PF07811"/>
    </source>
</evidence>
<protein>
    <submittedName>
        <fullName evidence="3">Pilus assembly protein</fullName>
    </submittedName>
</protein>
<feature type="transmembrane region" description="Helical" evidence="1">
    <location>
        <begin position="28"/>
        <end position="47"/>
    </location>
</feature>